<dbReference type="AlphaFoldDB" id="A0A318R0W8"/>
<protein>
    <submittedName>
        <fullName evidence="1">YqeG family HAD IIIA-type phosphatase</fullName>
    </submittedName>
</protein>
<dbReference type="NCBIfam" id="TIGR01662">
    <property type="entry name" value="HAD-SF-IIIA"/>
    <property type="match status" value="1"/>
</dbReference>
<dbReference type="InterPro" id="IPR023214">
    <property type="entry name" value="HAD_sf"/>
</dbReference>
<comment type="caution">
    <text evidence="1">The sequence shown here is derived from an EMBL/GenBank/DDBJ whole genome shotgun (WGS) entry which is preliminary data.</text>
</comment>
<sequence length="173" mass="19856">MIRINIKELLNPNWKVNDKISEISINHLLSKDIKALILDVDGTLISGNNPVLANDIKNWIQNSNEHFFIYLFSNNPSRNRIKKIADQLNLDFTYSGGKPSTRKLKKVLSSISYSSNQIAIIGDRVFTDILVGNRLGMYTILVDSVDYYGKKIERNNFQFIERYLAKIITGEFL</sequence>
<evidence type="ECO:0000313" key="1">
    <source>
        <dbReference type="EMBL" id="PYE02936.1"/>
    </source>
</evidence>
<dbReference type="Pfam" id="PF09419">
    <property type="entry name" value="PGP_phosphatase"/>
    <property type="match status" value="1"/>
</dbReference>
<dbReference type="InterPro" id="IPR036412">
    <property type="entry name" value="HAD-like_sf"/>
</dbReference>
<dbReference type="SUPFAM" id="SSF56784">
    <property type="entry name" value="HAD-like"/>
    <property type="match status" value="1"/>
</dbReference>
<dbReference type="RefSeq" id="WP_158466760.1">
    <property type="nucleotide sequence ID" value="NZ_QJUE01000002.1"/>
</dbReference>
<dbReference type="NCBIfam" id="TIGR01668">
    <property type="entry name" value="YqeG_hyp_ppase"/>
    <property type="match status" value="1"/>
</dbReference>
<proteinExistence type="predicted"/>
<dbReference type="InterPro" id="IPR006549">
    <property type="entry name" value="HAD-SF_hydro_IIIA"/>
</dbReference>
<accession>A0A318R0W8</accession>
<gene>
    <name evidence="1" type="ORF">DNJ73_04085</name>
</gene>
<evidence type="ECO:0000313" key="2">
    <source>
        <dbReference type="Proteomes" id="UP000247807"/>
    </source>
</evidence>
<dbReference type="EMBL" id="QJUE01000002">
    <property type="protein sequence ID" value="PYE02936.1"/>
    <property type="molecule type" value="Genomic_DNA"/>
</dbReference>
<dbReference type="GO" id="GO:0008962">
    <property type="term" value="F:phosphatidylglycerophosphatase activity"/>
    <property type="evidence" value="ECO:0007669"/>
    <property type="project" value="InterPro"/>
</dbReference>
<dbReference type="Proteomes" id="UP000247807">
    <property type="component" value="Unassembled WGS sequence"/>
</dbReference>
<dbReference type="InterPro" id="IPR010021">
    <property type="entry name" value="PGPP1/Gep4"/>
</dbReference>
<organism evidence="1 2">
    <name type="scientific">Prochlorococcus marinus XMU1408</name>
    <dbReference type="NCBI Taxonomy" id="2213228"/>
    <lineage>
        <taxon>Bacteria</taxon>
        <taxon>Bacillati</taxon>
        <taxon>Cyanobacteriota</taxon>
        <taxon>Cyanophyceae</taxon>
        <taxon>Synechococcales</taxon>
        <taxon>Prochlorococcaceae</taxon>
        <taxon>Prochlorococcus</taxon>
    </lineage>
</organism>
<dbReference type="InterPro" id="IPR027706">
    <property type="entry name" value="PGP_Pase"/>
</dbReference>
<dbReference type="Gene3D" id="3.40.50.1000">
    <property type="entry name" value="HAD superfamily/HAD-like"/>
    <property type="match status" value="1"/>
</dbReference>
<name>A0A318R0W8_PROMR</name>
<dbReference type="OrthoDB" id="9787572at2"/>
<reference evidence="1 2" key="1">
    <citation type="journal article" date="2018" name="Appl. Environ. Microbiol.">
        <title>Genome rearrangement shapes Prochlorococcus ecological adaptation.</title>
        <authorList>
            <person name="Yan W."/>
            <person name="Wei S."/>
            <person name="Wang Q."/>
            <person name="Xiao X."/>
            <person name="Zeng Q."/>
            <person name="Jiao N."/>
            <person name="Zhang R."/>
        </authorList>
    </citation>
    <scope>NUCLEOTIDE SEQUENCE [LARGE SCALE GENOMIC DNA]</scope>
    <source>
        <strain evidence="1 2">XMU1408</strain>
    </source>
</reference>